<dbReference type="Proteomes" id="UP000589036">
    <property type="component" value="Unassembled WGS sequence"/>
</dbReference>
<feature type="region of interest" description="Disordered" evidence="1">
    <location>
        <begin position="1"/>
        <end position="29"/>
    </location>
</feature>
<organism evidence="2 3">
    <name type="scientific">Spinactinospora alkalitolerans</name>
    <dbReference type="NCBI Taxonomy" id="687207"/>
    <lineage>
        <taxon>Bacteria</taxon>
        <taxon>Bacillati</taxon>
        <taxon>Actinomycetota</taxon>
        <taxon>Actinomycetes</taxon>
        <taxon>Streptosporangiales</taxon>
        <taxon>Nocardiopsidaceae</taxon>
        <taxon>Spinactinospora</taxon>
    </lineage>
</organism>
<reference evidence="2 3" key="1">
    <citation type="submission" date="2020-07" db="EMBL/GenBank/DDBJ databases">
        <title>Sequencing the genomes of 1000 actinobacteria strains.</title>
        <authorList>
            <person name="Klenk H.-P."/>
        </authorList>
    </citation>
    <scope>NUCLEOTIDE SEQUENCE [LARGE SCALE GENOMIC DNA]</scope>
    <source>
        <strain evidence="2 3">CXB654</strain>
    </source>
</reference>
<name>A0A852TXR1_9ACTN</name>
<evidence type="ECO:0000313" key="3">
    <source>
        <dbReference type="Proteomes" id="UP000589036"/>
    </source>
</evidence>
<dbReference type="AlphaFoldDB" id="A0A852TXR1"/>
<dbReference type="InterPro" id="IPR016032">
    <property type="entry name" value="Sig_transdc_resp-reg_C-effctor"/>
</dbReference>
<keyword evidence="2" id="KW-0238">DNA-binding</keyword>
<gene>
    <name evidence="2" type="ORF">HDA32_004426</name>
</gene>
<proteinExistence type="predicted"/>
<protein>
    <submittedName>
        <fullName evidence="2">DNA-binding CsgD family transcriptional regulator</fullName>
    </submittedName>
</protein>
<evidence type="ECO:0000313" key="2">
    <source>
        <dbReference type="EMBL" id="NYE49306.1"/>
    </source>
</evidence>
<dbReference type="GO" id="GO:0003677">
    <property type="term" value="F:DNA binding"/>
    <property type="evidence" value="ECO:0007669"/>
    <property type="project" value="UniProtKB-KW"/>
</dbReference>
<keyword evidence="3" id="KW-1185">Reference proteome</keyword>
<comment type="caution">
    <text evidence="2">The sequence shown here is derived from an EMBL/GenBank/DDBJ whole genome shotgun (WGS) entry which is preliminary data.</text>
</comment>
<dbReference type="InterPro" id="IPR036388">
    <property type="entry name" value="WH-like_DNA-bd_sf"/>
</dbReference>
<accession>A0A852TXR1</accession>
<sequence length="83" mass="8915">MHGCAPAAGGRSGRRTAPEEPSPRQSQTARFVAAGANDREVAARLFLNPRTAGHHLRGVLCGGPYRLTSMAILPRVWPSALRR</sequence>
<dbReference type="SUPFAM" id="SSF46894">
    <property type="entry name" value="C-terminal effector domain of the bipartite response regulators"/>
    <property type="match status" value="1"/>
</dbReference>
<dbReference type="EMBL" id="JACCCC010000001">
    <property type="protein sequence ID" value="NYE49306.1"/>
    <property type="molecule type" value="Genomic_DNA"/>
</dbReference>
<dbReference type="GO" id="GO:0006355">
    <property type="term" value="P:regulation of DNA-templated transcription"/>
    <property type="evidence" value="ECO:0007669"/>
    <property type="project" value="InterPro"/>
</dbReference>
<evidence type="ECO:0000256" key="1">
    <source>
        <dbReference type="SAM" id="MobiDB-lite"/>
    </source>
</evidence>
<dbReference type="Gene3D" id="1.10.10.10">
    <property type="entry name" value="Winged helix-like DNA-binding domain superfamily/Winged helix DNA-binding domain"/>
    <property type="match status" value="1"/>
</dbReference>